<comment type="caution">
    <text evidence="2">The sequence shown here is derived from an EMBL/GenBank/DDBJ whole genome shotgun (WGS) entry which is preliminary data.</text>
</comment>
<evidence type="ECO:0000313" key="2">
    <source>
        <dbReference type="EMBL" id="GKV16452.1"/>
    </source>
</evidence>
<organism evidence="2 3">
    <name type="scientific">Rubroshorea leprosula</name>
    <dbReference type="NCBI Taxonomy" id="152421"/>
    <lineage>
        <taxon>Eukaryota</taxon>
        <taxon>Viridiplantae</taxon>
        <taxon>Streptophyta</taxon>
        <taxon>Embryophyta</taxon>
        <taxon>Tracheophyta</taxon>
        <taxon>Spermatophyta</taxon>
        <taxon>Magnoliopsida</taxon>
        <taxon>eudicotyledons</taxon>
        <taxon>Gunneridae</taxon>
        <taxon>Pentapetalae</taxon>
        <taxon>rosids</taxon>
        <taxon>malvids</taxon>
        <taxon>Malvales</taxon>
        <taxon>Dipterocarpaceae</taxon>
        <taxon>Rubroshorea</taxon>
    </lineage>
</organism>
<protein>
    <recommendedName>
        <fullName evidence="1">RNase H type-1 domain-containing protein</fullName>
    </recommendedName>
</protein>
<sequence>MFFQCPWSKEVWSKVAADFSSASIRYEHFIDDFLDLFLALKHEEQELLAVALWSIWNNRNQCVFNHLCLSPDKATRMIKVGLTEFKEATESEQRKAKGSLQQLTNNSTWQLPPTGIIKINNDAVIPNGGGIAGLGVVIRDSNGDVRGSGQRAVLFNGTALHGEILALNFGPQLGKEFGYWNGVVDSDYLQAINFGQIP</sequence>
<name>A0AAV5JS51_9ROSI</name>
<keyword evidence="3" id="KW-1185">Reference proteome</keyword>
<reference evidence="2 3" key="1">
    <citation type="journal article" date="2021" name="Commun. Biol.">
        <title>The genome of Shorea leprosula (Dipterocarpaceae) highlights the ecological relevance of drought in aseasonal tropical rainforests.</title>
        <authorList>
            <person name="Ng K.K.S."/>
            <person name="Kobayashi M.J."/>
            <person name="Fawcett J.A."/>
            <person name="Hatakeyama M."/>
            <person name="Paape T."/>
            <person name="Ng C.H."/>
            <person name="Ang C.C."/>
            <person name="Tnah L.H."/>
            <person name="Lee C.T."/>
            <person name="Nishiyama T."/>
            <person name="Sese J."/>
            <person name="O'Brien M.J."/>
            <person name="Copetti D."/>
            <person name="Mohd Noor M.I."/>
            <person name="Ong R.C."/>
            <person name="Putra M."/>
            <person name="Sireger I.Z."/>
            <person name="Indrioko S."/>
            <person name="Kosugi Y."/>
            <person name="Izuno A."/>
            <person name="Isagi Y."/>
            <person name="Lee S.L."/>
            <person name="Shimizu K.K."/>
        </authorList>
    </citation>
    <scope>NUCLEOTIDE SEQUENCE [LARGE SCALE GENOMIC DNA]</scope>
    <source>
        <strain evidence="2">214</strain>
    </source>
</reference>
<evidence type="ECO:0000259" key="1">
    <source>
        <dbReference type="Pfam" id="PF13456"/>
    </source>
</evidence>
<dbReference type="GO" id="GO:0003676">
    <property type="term" value="F:nucleic acid binding"/>
    <property type="evidence" value="ECO:0007669"/>
    <property type="project" value="InterPro"/>
</dbReference>
<dbReference type="GO" id="GO:0004523">
    <property type="term" value="F:RNA-DNA hybrid ribonuclease activity"/>
    <property type="evidence" value="ECO:0007669"/>
    <property type="project" value="InterPro"/>
</dbReference>
<dbReference type="InterPro" id="IPR002156">
    <property type="entry name" value="RNaseH_domain"/>
</dbReference>
<dbReference type="PANTHER" id="PTHR47074:SF11">
    <property type="entry name" value="REVERSE TRANSCRIPTASE-LIKE PROTEIN"/>
    <property type="match status" value="1"/>
</dbReference>
<evidence type="ECO:0000313" key="3">
    <source>
        <dbReference type="Proteomes" id="UP001054252"/>
    </source>
</evidence>
<dbReference type="InterPro" id="IPR052929">
    <property type="entry name" value="RNase_H-like_EbsB-rel"/>
</dbReference>
<feature type="domain" description="RNase H type-1" evidence="1">
    <location>
        <begin position="122"/>
        <end position="193"/>
    </location>
</feature>
<gene>
    <name evidence="2" type="ORF">SLEP1_g27092</name>
</gene>
<dbReference type="Pfam" id="PF13456">
    <property type="entry name" value="RVT_3"/>
    <property type="match status" value="1"/>
</dbReference>
<dbReference type="Proteomes" id="UP001054252">
    <property type="component" value="Unassembled WGS sequence"/>
</dbReference>
<dbReference type="AlphaFoldDB" id="A0AAV5JS51"/>
<dbReference type="EMBL" id="BPVZ01000045">
    <property type="protein sequence ID" value="GKV16452.1"/>
    <property type="molecule type" value="Genomic_DNA"/>
</dbReference>
<proteinExistence type="predicted"/>
<dbReference type="PANTHER" id="PTHR47074">
    <property type="entry name" value="BNAC02G40300D PROTEIN"/>
    <property type="match status" value="1"/>
</dbReference>
<accession>A0AAV5JS51</accession>